<dbReference type="InterPro" id="IPR001387">
    <property type="entry name" value="Cro/C1-type_HTH"/>
</dbReference>
<name>A0A1W2M157_9PSEU</name>
<dbReference type="Proteomes" id="UP000076660">
    <property type="component" value="Unassembled WGS sequence"/>
</dbReference>
<dbReference type="SMART" id="SM00530">
    <property type="entry name" value="HTH_XRE"/>
    <property type="match status" value="1"/>
</dbReference>
<dbReference type="PANTHER" id="PTHR35010">
    <property type="entry name" value="BLL4672 PROTEIN-RELATED"/>
    <property type="match status" value="1"/>
</dbReference>
<dbReference type="PANTHER" id="PTHR35010:SF2">
    <property type="entry name" value="BLL4672 PROTEIN"/>
    <property type="match status" value="1"/>
</dbReference>
<dbReference type="Gene3D" id="1.10.260.40">
    <property type="entry name" value="lambda repressor-like DNA-binding domains"/>
    <property type="match status" value="1"/>
</dbReference>
<dbReference type="GO" id="GO:0003677">
    <property type="term" value="F:DNA binding"/>
    <property type="evidence" value="ECO:0007669"/>
    <property type="project" value="InterPro"/>
</dbReference>
<sequence length="276" mass="29680">MAAASSTPLGDFLRASRARLDPADAGLVGAGANRRVAGLRREEVAVLAGVSADYYARLEQGRERNPSAQVLAAIGQALRLTTDAKEHLYRLAGLNPRLAAAGDRDAVHPSLLQLLDAFPASAAYVLSPGFDILATNTLASALLAPFEGMRNMVRIQFTHPAAKTVFIQWSTVVRDTVYALRLNAGRFPDDPEISGLVREMLGISDDFRKLWDDQLVGALTRAFKVFVHPEAGRIELTYQTFDVHDAPGQQLLVGTADPGSRSAEALVFLASLHAGH</sequence>
<dbReference type="InterPro" id="IPR041413">
    <property type="entry name" value="MLTR_LBD"/>
</dbReference>
<dbReference type="Pfam" id="PF13560">
    <property type="entry name" value="HTH_31"/>
    <property type="match status" value="1"/>
</dbReference>
<evidence type="ECO:0000259" key="1">
    <source>
        <dbReference type="PROSITE" id="PS50943"/>
    </source>
</evidence>
<reference evidence="2 3" key="1">
    <citation type="submission" date="2016-12" db="EMBL/GenBank/DDBJ databases">
        <title>Amycolatopsis keratiniphila subsp. keratiniphila genome sequencing and assembly.</title>
        <authorList>
            <person name="Mayilraj S."/>
            <person name="Kaur N."/>
        </authorList>
    </citation>
    <scope>NUCLEOTIDE SEQUENCE [LARGE SCALE GENOMIC DNA]</scope>
    <source>
        <strain evidence="2 3">DSM 44409</strain>
    </source>
</reference>
<accession>A0A1W2M157</accession>
<dbReference type="AlphaFoldDB" id="A0A1W2M157"/>
<organism evidence="2 3">
    <name type="scientific">Amycolatopsis keratiniphila subsp. keratiniphila</name>
    <dbReference type="NCBI Taxonomy" id="227715"/>
    <lineage>
        <taxon>Bacteria</taxon>
        <taxon>Bacillati</taxon>
        <taxon>Actinomycetota</taxon>
        <taxon>Actinomycetes</taxon>
        <taxon>Pseudonocardiales</taxon>
        <taxon>Pseudonocardiaceae</taxon>
        <taxon>Amycolatopsis</taxon>
        <taxon>Amycolatopsis japonica group</taxon>
    </lineage>
</organism>
<proteinExistence type="predicted"/>
<protein>
    <submittedName>
        <fullName evidence="2">Transcriptional regulator</fullName>
    </submittedName>
</protein>
<evidence type="ECO:0000313" key="3">
    <source>
        <dbReference type="Proteomes" id="UP000076660"/>
    </source>
</evidence>
<dbReference type="OrthoDB" id="4790304at2"/>
<dbReference type="EMBL" id="LQMT02000007">
    <property type="protein sequence ID" value="ONF73594.1"/>
    <property type="molecule type" value="Genomic_DNA"/>
</dbReference>
<dbReference type="PROSITE" id="PS50943">
    <property type="entry name" value="HTH_CROC1"/>
    <property type="match status" value="1"/>
</dbReference>
<dbReference type="InterPro" id="IPR010982">
    <property type="entry name" value="Lambda_DNA-bd_dom_sf"/>
</dbReference>
<comment type="caution">
    <text evidence="2">The sequence shown here is derived from an EMBL/GenBank/DDBJ whole genome shotgun (WGS) entry which is preliminary data.</text>
</comment>
<dbReference type="RefSeq" id="WP_063271469.1">
    <property type="nucleotide sequence ID" value="NZ_LQMT02000007.1"/>
</dbReference>
<dbReference type="Gene3D" id="3.30.450.180">
    <property type="match status" value="1"/>
</dbReference>
<gene>
    <name evidence="2" type="ORF">AVR91_0205610</name>
</gene>
<evidence type="ECO:0000313" key="2">
    <source>
        <dbReference type="EMBL" id="ONF73594.1"/>
    </source>
</evidence>
<dbReference type="SUPFAM" id="SSF47413">
    <property type="entry name" value="lambda repressor-like DNA-binding domains"/>
    <property type="match status" value="1"/>
</dbReference>
<dbReference type="Pfam" id="PF17765">
    <property type="entry name" value="MLTR_LBD"/>
    <property type="match status" value="1"/>
</dbReference>
<dbReference type="CDD" id="cd00093">
    <property type="entry name" value="HTH_XRE"/>
    <property type="match status" value="1"/>
</dbReference>
<feature type="domain" description="HTH cro/C1-type" evidence="1">
    <location>
        <begin position="34"/>
        <end position="85"/>
    </location>
</feature>